<dbReference type="InterPro" id="IPR000719">
    <property type="entry name" value="Prot_kinase_dom"/>
</dbReference>
<dbReference type="InterPro" id="IPR011009">
    <property type="entry name" value="Kinase-like_dom_sf"/>
</dbReference>
<dbReference type="OrthoDB" id="5979581at2759"/>
<dbReference type="Proteomes" id="UP000305948">
    <property type="component" value="Unassembled WGS sequence"/>
</dbReference>
<dbReference type="PROSITE" id="PS00107">
    <property type="entry name" value="PROTEIN_KINASE_ATP"/>
    <property type="match status" value="1"/>
</dbReference>
<name>A0A5C3N5S0_9AGAM</name>
<keyword evidence="1" id="KW-0547">Nucleotide-binding</keyword>
<feature type="domain" description="Protein kinase" evidence="3">
    <location>
        <begin position="14"/>
        <end position="287"/>
    </location>
</feature>
<dbReference type="AlphaFoldDB" id="A0A5C3N5S0"/>
<sequence length="526" mass="59116">MVGPLVYPYTVGNWRLCDKLGSGFSGAIFKATNVHSGQVMALKLQIKDHECPTNRYERYIYPFLQGGKGMPTLWAGGEEGPWDYLVIDLLGPSLDSLFRKSGKSCMDLGTVCRIAMQVIARLQFMHSRGVLHRDIQLGNCVVGLYPNQETIYMIDFGFSKCYIDPYTKRHIPDSDQKRMFVGNYWFSSVNVHCRGKVPSRRDDLEACALMLIHLMTPGGLSWTRNGVPKTDAQHDRIIREKRKARPEEVCRGLPVQFEDFLRYCRRLKFAECPDYEKWIDEFRQLSLESGYRGEEQFIWPPPAPVTTVRPSKPRPSQAPDEVERILNDLANLRLGDRPALGNRTNVQAPPKQAPADGQKAVATQKDDPVEISDESDGIDRRPQGSKMAQLASLKQAVSKASDNTALSGLVADFVAVLKAHPSKALTKQGFGFLDALYKQLSDPSVFIVTRSANSDRQGETDQEPKQARLGKLLRLKREVERATSNKTLARLVREFEAVTDRSNGRTVTKDGLAFLEGLARRLKALQ</sequence>
<dbReference type="Gene3D" id="1.10.510.10">
    <property type="entry name" value="Transferase(Phosphotransferase) domain 1"/>
    <property type="match status" value="1"/>
</dbReference>
<gene>
    <name evidence="4" type="ORF">OE88DRAFT_1627971</name>
</gene>
<evidence type="ECO:0000256" key="2">
    <source>
        <dbReference type="SAM" id="MobiDB-lite"/>
    </source>
</evidence>
<evidence type="ECO:0000313" key="4">
    <source>
        <dbReference type="EMBL" id="TFK52522.1"/>
    </source>
</evidence>
<organism evidence="4 5">
    <name type="scientific">Heliocybe sulcata</name>
    <dbReference type="NCBI Taxonomy" id="5364"/>
    <lineage>
        <taxon>Eukaryota</taxon>
        <taxon>Fungi</taxon>
        <taxon>Dikarya</taxon>
        <taxon>Basidiomycota</taxon>
        <taxon>Agaricomycotina</taxon>
        <taxon>Agaricomycetes</taxon>
        <taxon>Gloeophyllales</taxon>
        <taxon>Gloeophyllaceae</taxon>
        <taxon>Heliocybe</taxon>
    </lineage>
</organism>
<dbReference type="GO" id="GO:0004672">
    <property type="term" value="F:protein kinase activity"/>
    <property type="evidence" value="ECO:0007669"/>
    <property type="project" value="InterPro"/>
</dbReference>
<dbReference type="SMART" id="SM00220">
    <property type="entry name" value="S_TKc"/>
    <property type="match status" value="1"/>
</dbReference>
<protein>
    <submittedName>
        <fullName evidence="4">CK1/CK1 protein kinase</fullName>
    </submittedName>
</protein>
<keyword evidence="1" id="KW-0067">ATP-binding</keyword>
<evidence type="ECO:0000313" key="5">
    <source>
        <dbReference type="Proteomes" id="UP000305948"/>
    </source>
</evidence>
<dbReference type="EMBL" id="ML213509">
    <property type="protein sequence ID" value="TFK52522.1"/>
    <property type="molecule type" value="Genomic_DNA"/>
</dbReference>
<keyword evidence="5" id="KW-1185">Reference proteome</keyword>
<dbReference type="CDD" id="cd14016">
    <property type="entry name" value="STKc_CK1"/>
    <property type="match status" value="1"/>
</dbReference>
<evidence type="ECO:0000259" key="3">
    <source>
        <dbReference type="PROSITE" id="PS50011"/>
    </source>
</evidence>
<dbReference type="SUPFAM" id="SSF56112">
    <property type="entry name" value="Protein kinase-like (PK-like)"/>
    <property type="match status" value="1"/>
</dbReference>
<keyword evidence="4" id="KW-0418">Kinase</keyword>
<keyword evidence="4" id="KW-0808">Transferase</keyword>
<dbReference type="InterPro" id="IPR050235">
    <property type="entry name" value="CK1_Ser-Thr_kinase"/>
</dbReference>
<dbReference type="PANTHER" id="PTHR11909">
    <property type="entry name" value="CASEIN KINASE-RELATED"/>
    <property type="match status" value="1"/>
</dbReference>
<dbReference type="GO" id="GO:0005524">
    <property type="term" value="F:ATP binding"/>
    <property type="evidence" value="ECO:0007669"/>
    <property type="project" value="UniProtKB-UniRule"/>
</dbReference>
<accession>A0A5C3N5S0</accession>
<dbReference type="PROSITE" id="PS50011">
    <property type="entry name" value="PROTEIN_KINASE_DOM"/>
    <property type="match status" value="1"/>
</dbReference>
<proteinExistence type="predicted"/>
<dbReference type="Pfam" id="PF00069">
    <property type="entry name" value="Pkinase"/>
    <property type="match status" value="1"/>
</dbReference>
<feature type="binding site" evidence="1">
    <location>
        <position position="43"/>
    </location>
    <ligand>
        <name>ATP</name>
        <dbReference type="ChEBI" id="CHEBI:30616"/>
    </ligand>
</feature>
<reference evidence="4 5" key="1">
    <citation type="journal article" date="2019" name="Nat. Ecol. Evol.">
        <title>Megaphylogeny resolves global patterns of mushroom evolution.</title>
        <authorList>
            <person name="Varga T."/>
            <person name="Krizsan K."/>
            <person name="Foldi C."/>
            <person name="Dima B."/>
            <person name="Sanchez-Garcia M."/>
            <person name="Sanchez-Ramirez S."/>
            <person name="Szollosi G.J."/>
            <person name="Szarkandi J.G."/>
            <person name="Papp V."/>
            <person name="Albert L."/>
            <person name="Andreopoulos W."/>
            <person name="Angelini C."/>
            <person name="Antonin V."/>
            <person name="Barry K.W."/>
            <person name="Bougher N.L."/>
            <person name="Buchanan P."/>
            <person name="Buyck B."/>
            <person name="Bense V."/>
            <person name="Catcheside P."/>
            <person name="Chovatia M."/>
            <person name="Cooper J."/>
            <person name="Damon W."/>
            <person name="Desjardin D."/>
            <person name="Finy P."/>
            <person name="Geml J."/>
            <person name="Haridas S."/>
            <person name="Hughes K."/>
            <person name="Justo A."/>
            <person name="Karasinski D."/>
            <person name="Kautmanova I."/>
            <person name="Kiss B."/>
            <person name="Kocsube S."/>
            <person name="Kotiranta H."/>
            <person name="LaButti K.M."/>
            <person name="Lechner B.E."/>
            <person name="Liimatainen K."/>
            <person name="Lipzen A."/>
            <person name="Lukacs Z."/>
            <person name="Mihaltcheva S."/>
            <person name="Morgado L.N."/>
            <person name="Niskanen T."/>
            <person name="Noordeloos M.E."/>
            <person name="Ohm R.A."/>
            <person name="Ortiz-Santana B."/>
            <person name="Ovrebo C."/>
            <person name="Racz N."/>
            <person name="Riley R."/>
            <person name="Savchenko A."/>
            <person name="Shiryaev A."/>
            <person name="Soop K."/>
            <person name="Spirin V."/>
            <person name="Szebenyi C."/>
            <person name="Tomsovsky M."/>
            <person name="Tulloss R.E."/>
            <person name="Uehling J."/>
            <person name="Grigoriev I.V."/>
            <person name="Vagvolgyi C."/>
            <person name="Papp T."/>
            <person name="Martin F.M."/>
            <person name="Miettinen O."/>
            <person name="Hibbett D.S."/>
            <person name="Nagy L.G."/>
        </authorList>
    </citation>
    <scope>NUCLEOTIDE SEQUENCE [LARGE SCALE GENOMIC DNA]</scope>
    <source>
        <strain evidence="4 5">OMC1185</strain>
    </source>
</reference>
<feature type="region of interest" description="Disordered" evidence="2">
    <location>
        <begin position="335"/>
        <end position="386"/>
    </location>
</feature>
<dbReference type="InterPro" id="IPR017441">
    <property type="entry name" value="Protein_kinase_ATP_BS"/>
</dbReference>
<dbReference type="STRING" id="5364.A0A5C3N5S0"/>
<evidence type="ECO:0000256" key="1">
    <source>
        <dbReference type="PROSITE-ProRule" id="PRU10141"/>
    </source>
</evidence>